<accession>A0A4R3JPF1</accession>
<gene>
    <name evidence="14" type="ORF">EDD52_101330</name>
</gene>
<keyword evidence="6 11" id="KW-0479">Metal-binding</keyword>
<dbReference type="GO" id="GO:0046872">
    <property type="term" value="F:metal ion binding"/>
    <property type="evidence" value="ECO:0007669"/>
    <property type="project" value="UniProtKB-KW"/>
</dbReference>
<dbReference type="InterPro" id="IPR002327">
    <property type="entry name" value="Cyt_c_1A/1B"/>
</dbReference>
<evidence type="ECO:0000256" key="10">
    <source>
        <dbReference type="ARBA" id="ARBA00023136"/>
    </source>
</evidence>
<name>A0A4R3JPF1_9RHOB</name>
<dbReference type="OrthoDB" id="9779283at2"/>
<evidence type="ECO:0000313" key="15">
    <source>
        <dbReference type="Proteomes" id="UP000295696"/>
    </source>
</evidence>
<dbReference type="PRINTS" id="PR00604">
    <property type="entry name" value="CYTCHRMECIAB"/>
</dbReference>
<keyword evidence="8" id="KW-1133">Transmembrane helix</keyword>
<keyword evidence="15" id="KW-1185">Reference proteome</keyword>
<evidence type="ECO:0000256" key="2">
    <source>
        <dbReference type="ARBA" id="ARBA00022448"/>
    </source>
</evidence>
<dbReference type="FunFam" id="1.10.760.10:FF:000026">
    <property type="entry name" value="Cytochrome C, membrane-bound"/>
    <property type="match status" value="1"/>
</dbReference>
<keyword evidence="10" id="KW-0472">Membrane</keyword>
<evidence type="ECO:0000256" key="8">
    <source>
        <dbReference type="ARBA" id="ARBA00022989"/>
    </source>
</evidence>
<feature type="domain" description="Cytochrome c" evidence="13">
    <location>
        <begin position="306"/>
        <end position="406"/>
    </location>
</feature>
<feature type="domain" description="Cytochrome c" evidence="13">
    <location>
        <begin position="97"/>
        <end position="185"/>
    </location>
</feature>
<evidence type="ECO:0000256" key="5">
    <source>
        <dbReference type="ARBA" id="ARBA00022692"/>
    </source>
</evidence>
<dbReference type="GO" id="GO:0020037">
    <property type="term" value="F:heme binding"/>
    <property type="evidence" value="ECO:0007669"/>
    <property type="project" value="InterPro"/>
</dbReference>
<dbReference type="InterPro" id="IPR009056">
    <property type="entry name" value="Cyt_c-like_dom"/>
</dbReference>
<dbReference type="PANTHER" id="PTHR11961">
    <property type="entry name" value="CYTOCHROME C"/>
    <property type="match status" value="1"/>
</dbReference>
<dbReference type="Proteomes" id="UP000295696">
    <property type="component" value="Unassembled WGS sequence"/>
</dbReference>
<dbReference type="RefSeq" id="WP_132241277.1">
    <property type="nucleotide sequence ID" value="NZ_SLZU01000001.1"/>
</dbReference>
<sequence length="407" mass="42865">MSKSLKLFGGSAVGTAAVLTAAVNFADRTITELPEHTTRMAVAAPGDLDGMFIAAAQADETAPDAKLGLGREALAEEVAAWDIDVRPDGTGLPDGSGDVLTGEELFVENCAVCHGDFGEGVGRWPVLTGGFDSLTNDRPVKTTGSYWPYLSTVYDYINRAMPFGNAQSLQPDDVYAITAYLLYMNDQVDDDFTLSKENFLEVEMPNANGFYMDDRAETEYPVFTGAPCMENCKDAVEITMHAAVLDVTPEETAAAAAEAAGEAEDASVAAPAAEEATSETPTQMAAVEPEAEPVAEAGAHADIDPALVEAGEKVFKKCKACHQIGDGAKNRTGPQLNGVVGRQIAGVDGFKYSATLGGMEGVWDDEALSAFLANPKAYAKGTKMSFAGLRKPEDLEAIIAYMKAAGQ</sequence>
<comment type="subcellular location">
    <subcellularLocation>
        <location evidence="1">Cell membrane</location>
        <topology evidence="1">Single-pass membrane protein</topology>
    </subcellularLocation>
</comment>
<evidence type="ECO:0000313" key="14">
    <source>
        <dbReference type="EMBL" id="TCS67235.1"/>
    </source>
</evidence>
<dbReference type="PROSITE" id="PS51007">
    <property type="entry name" value="CYTC"/>
    <property type="match status" value="2"/>
</dbReference>
<keyword evidence="2" id="KW-0813">Transport</keyword>
<protein>
    <submittedName>
        <fullName evidence="14">Sulfur dehydrogenase subunit SoxD</fullName>
    </submittedName>
</protein>
<keyword evidence="7" id="KW-0249">Electron transport</keyword>
<keyword evidence="4 11" id="KW-0349">Heme</keyword>
<evidence type="ECO:0000256" key="6">
    <source>
        <dbReference type="ARBA" id="ARBA00022723"/>
    </source>
</evidence>
<keyword evidence="5" id="KW-0812">Transmembrane</keyword>
<comment type="caution">
    <text evidence="14">The sequence shown here is derived from an EMBL/GenBank/DDBJ whole genome shotgun (WGS) entry which is preliminary data.</text>
</comment>
<dbReference type="EMBL" id="SLZU01000001">
    <property type="protein sequence ID" value="TCS67235.1"/>
    <property type="molecule type" value="Genomic_DNA"/>
</dbReference>
<evidence type="ECO:0000256" key="4">
    <source>
        <dbReference type="ARBA" id="ARBA00022617"/>
    </source>
</evidence>
<dbReference type="GO" id="GO:0005886">
    <property type="term" value="C:plasma membrane"/>
    <property type="evidence" value="ECO:0007669"/>
    <property type="project" value="UniProtKB-SubCell"/>
</dbReference>
<evidence type="ECO:0000259" key="13">
    <source>
        <dbReference type="PROSITE" id="PS51007"/>
    </source>
</evidence>
<dbReference type="SUPFAM" id="SSF46626">
    <property type="entry name" value="Cytochrome c"/>
    <property type="match status" value="2"/>
</dbReference>
<dbReference type="GO" id="GO:0009055">
    <property type="term" value="F:electron transfer activity"/>
    <property type="evidence" value="ECO:0007669"/>
    <property type="project" value="InterPro"/>
</dbReference>
<proteinExistence type="predicted"/>
<evidence type="ECO:0000256" key="7">
    <source>
        <dbReference type="ARBA" id="ARBA00022982"/>
    </source>
</evidence>
<keyword evidence="9 11" id="KW-0408">Iron</keyword>
<dbReference type="Pfam" id="PF00034">
    <property type="entry name" value="Cytochrom_C"/>
    <property type="match status" value="2"/>
</dbReference>
<evidence type="ECO:0000256" key="11">
    <source>
        <dbReference type="PROSITE-ProRule" id="PRU00433"/>
    </source>
</evidence>
<keyword evidence="3" id="KW-1003">Cell membrane</keyword>
<evidence type="ECO:0000256" key="3">
    <source>
        <dbReference type="ARBA" id="ARBA00022475"/>
    </source>
</evidence>
<dbReference type="Gene3D" id="1.10.760.10">
    <property type="entry name" value="Cytochrome c-like domain"/>
    <property type="match status" value="2"/>
</dbReference>
<dbReference type="AlphaFoldDB" id="A0A4R3JPF1"/>
<evidence type="ECO:0000256" key="9">
    <source>
        <dbReference type="ARBA" id="ARBA00023004"/>
    </source>
</evidence>
<dbReference type="InterPro" id="IPR036909">
    <property type="entry name" value="Cyt_c-like_dom_sf"/>
</dbReference>
<organism evidence="14 15">
    <name type="scientific">Primorskyibacter sedentarius</name>
    <dbReference type="NCBI Taxonomy" id="745311"/>
    <lineage>
        <taxon>Bacteria</taxon>
        <taxon>Pseudomonadati</taxon>
        <taxon>Pseudomonadota</taxon>
        <taxon>Alphaproteobacteria</taxon>
        <taxon>Rhodobacterales</taxon>
        <taxon>Roseobacteraceae</taxon>
        <taxon>Primorskyibacter</taxon>
    </lineage>
</organism>
<feature type="region of interest" description="Disordered" evidence="12">
    <location>
        <begin position="254"/>
        <end position="290"/>
    </location>
</feature>
<reference evidence="14 15" key="1">
    <citation type="submission" date="2019-03" db="EMBL/GenBank/DDBJ databases">
        <title>Genomic Encyclopedia of Type Strains, Phase IV (KMG-IV): sequencing the most valuable type-strain genomes for metagenomic binning, comparative biology and taxonomic classification.</title>
        <authorList>
            <person name="Goeker M."/>
        </authorList>
    </citation>
    <scope>NUCLEOTIDE SEQUENCE [LARGE SCALE GENOMIC DNA]</scope>
    <source>
        <strain evidence="14 15">DSM 104836</strain>
    </source>
</reference>
<evidence type="ECO:0000256" key="1">
    <source>
        <dbReference type="ARBA" id="ARBA00004162"/>
    </source>
</evidence>
<evidence type="ECO:0000256" key="12">
    <source>
        <dbReference type="SAM" id="MobiDB-lite"/>
    </source>
</evidence>